<reference evidence="5 6" key="1">
    <citation type="submission" date="2021-02" db="EMBL/GenBank/DDBJ databases">
        <authorList>
            <person name="Vanwijnsberghe S."/>
        </authorList>
    </citation>
    <scope>NUCLEOTIDE SEQUENCE [LARGE SCALE GENOMIC DNA]</scope>
    <source>
        <strain evidence="5 6">R-69776</strain>
    </source>
</reference>
<evidence type="ECO:0008006" key="7">
    <source>
        <dbReference type="Google" id="ProtNLM"/>
    </source>
</evidence>
<dbReference type="Proteomes" id="UP000673821">
    <property type="component" value="Unassembled WGS sequence"/>
</dbReference>
<dbReference type="Pfam" id="PF10106">
    <property type="entry name" value="DUF2345"/>
    <property type="match status" value="1"/>
</dbReference>
<dbReference type="Gene3D" id="4.10.220.110">
    <property type="match status" value="1"/>
</dbReference>
<dbReference type="SUPFAM" id="SSF69255">
    <property type="entry name" value="gp5 N-terminal domain-like"/>
    <property type="match status" value="1"/>
</dbReference>
<proteinExistence type="inferred from homology"/>
<dbReference type="InterPro" id="IPR017847">
    <property type="entry name" value="T6SS_RhsGE_Vgr_subset"/>
</dbReference>
<dbReference type="Gene3D" id="2.30.110.50">
    <property type="match status" value="1"/>
</dbReference>
<name>A0ABM8S390_9BURK</name>
<dbReference type="Gene3D" id="3.55.50.10">
    <property type="entry name" value="Baseplate protein-like domains"/>
    <property type="match status" value="1"/>
</dbReference>
<dbReference type="NCBIfam" id="TIGR01646">
    <property type="entry name" value="vgr_GE"/>
    <property type="match status" value="1"/>
</dbReference>
<evidence type="ECO:0000313" key="5">
    <source>
        <dbReference type="EMBL" id="CAE6786342.1"/>
    </source>
</evidence>
<evidence type="ECO:0000259" key="4">
    <source>
        <dbReference type="Pfam" id="PF13296"/>
    </source>
</evidence>
<dbReference type="InterPro" id="IPR037026">
    <property type="entry name" value="Vgr_OB-fold_dom_sf"/>
</dbReference>
<organism evidence="5 6">
    <name type="scientific">Paraburkholderia nemoris</name>
    <dbReference type="NCBI Taxonomy" id="2793076"/>
    <lineage>
        <taxon>Bacteria</taxon>
        <taxon>Pseudomonadati</taxon>
        <taxon>Pseudomonadota</taxon>
        <taxon>Betaproteobacteria</taxon>
        <taxon>Burkholderiales</taxon>
        <taxon>Burkholderiaceae</taxon>
        <taxon>Paraburkholderia</taxon>
    </lineage>
</organism>
<keyword evidence="6" id="KW-1185">Reference proteome</keyword>
<feature type="domain" description="DUF2345" evidence="3">
    <location>
        <begin position="671"/>
        <end position="820"/>
    </location>
</feature>
<sequence length="845" mass="92367">MRFPYTGFSMAYEVVQGALRAGYTQAGRLNRLDTPLGEDWLVPMYVKGSACLGGNFEFTVDAVSAYGEKIKLGALVLKPVTLWIQQNDGSYMPIHGYVQHARRLGSDGPMTYYQIQFSSWLSFLKLSSDCRDWQEADGRQILADVFAKTPQAQGQYRFDLRSPIRSYSQRVQWEDDWNFVYRSMEEVGIFPRFEFAKDGKSHTVVIMDDLYFVPPLPEQVVKFSRSGTSEEFDGLTQWSEQQDTQSEAITTNTFDYMRPDLPKEVSSPAFNQDELPAQGEKYIYTGGYSWSDSEMGETQARIRAEEMASRSKRYFGVGSLRCALPGYWYRLDGHPVHDSEPANEREMAIIAVDWLIQNNVPGIEALARFPKSLRAEVEQARAAGAGSTVRHTDGSAGFFQVEIEAQRRRVPFRSPLTHQKPEMHLQTGIVGTPDNEEIFIDSLNRSKVWLSWSRKGRNERASAWIRAAMPDAGQQRGGHFALRKGDEVLVGFVNGDCDRPVIISRLHGGATKPVFHSHGLFSGHRSKEYGGDGFNEFLMDDASGQNRVSLYSTSYSTGLHMGYLIQHTDNTRGAFIGTGFDLRSGAYGAIRAEQGMVISTQPVVTQPLNVSPATGQLAGAEAVLETVSKASETNRGESLQDGHDALKTFTDATQHSVAGSVGKGGRTAGGGTGNANGFSKPVMVLSSPEGIAATTQQSVHITADQHVNTVARKNIVLAAGKSLLASVMDGISLFAQNLGIKLIAGKGKIDVQALSDAMNLLAQLDVKVESATGRLILTAKQEVWMGAGGSYISIKAEGIENVTTGHILERCASWDKPGGASATNLDPLQATPVATKGGRGLRFSG</sequence>
<dbReference type="EMBL" id="CAJNBH010000013">
    <property type="protein sequence ID" value="CAE6786342.1"/>
    <property type="molecule type" value="Genomic_DNA"/>
</dbReference>
<comment type="caution">
    <text evidence="5">The sequence shown here is derived from an EMBL/GenBank/DDBJ whole genome shotgun (WGS) entry which is preliminary data.</text>
</comment>
<dbReference type="InterPro" id="IPR006533">
    <property type="entry name" value="T6SS_Vgr_RhsGE"/>
</dbReference>
<evidence type="ECO:0000259" key="2">
    <source>
        <dbReference type="Pfam" id="PF04717"/>
    </source>
</evidence>
<evidence type="ECO:0000313" key="6">
    <source>
        <dbReference type="Proteomes" id="UP000673821"/>
    </source>
</evidence>
<protein>
    <recommendedName>
        <fullName evidence="7">Type VI secretion system tip protein VgrG</fullName>
    </recommendedName>
</protein>
<dbReference type="Pfam" id="PF04717">
    <property type="entry name" value="Phage_base_V"/>
    <property type="match status" value="1"/>
</dbReference>
<dbReference type="Pfam" id="PF13296">
    <property type="entry name" value="T6SS_Vgr"/>
    <property type="match status" value="1"/>
</dbReference>
<dbReference type="InterPro" id="IPR018769">
    <property type="entry name" value="VgrG2_DUF2345"/>
</dbReference>
<dbReference type="Gene3D" id="2.40.50.230">
    <property type="entry name" value="Gp5 N-terminal domain"/>
    <property type="match status" value="1"/>
</dbReference>
<dbReference type="Pfam" id="PF05954">
    <property type="entry name" value="Phage_GPD"/>
    <property type="match status" value="1"/>
</dbReference>
<feature type="domain" description="Gp5/Type VI secretion system Vgr protein OB-fold" evidence="2">
    <location>
        <begin position="457"/>
        <end position="506"/>
    </location>
</feature>
<feature type="domain" description="Putative type VI secretion system Rhs element associated Vgr" evidence="4">
    <location>
        <begin position="527"/>
        <end position="629"/>
    </location>
</feature>
<dbReference type="InterPro" id="IPR028244">
    <property type="entry name" value="T6SS_Rhs_Vgr_dom"/>
</dbReference>
<comment type="similarity">
    <text evidence="1">Belongs to the VgrG protein family.</text>
</comment>
<dbReference type="SUPFAM" id="SSF69279">
    <property type="entry name" value="Phage tail proteins"/>
    <property type="match status" value="2"/>
</dbReference>
<dbReference type="InterPro" id="IPR006531">
    <property type="entry name" value="Gp5/Vgr_OB"/>
</dbReference>
<gene>
    <name evidence="5" type="ORF">R69776_04560</name>
</gene>
<evidence type="ECO:0000259" key="3">
    <source>
        <dbReference type="Pfam" id="PF10106"/>
    </source>
</evidence>
<evidence type="ECO:0000256" key="1">
    <source>
        <dbReference type="ARBA" id="ARBA00005558"/>
    </source>
</evidence>
<dbReference type="NCBIfam" id="TIGR03361">
    <property type="entry name" value="VI_Rhs_Vgr"/>
    <property type="match status" value="1"/>
</dbReference>
<accession>A0ABM8S390</accession>